<dbReference type="InterPro" id="IPR014729">
    <property type="entry name" value="Rossmann-like_a/b/a_fold"/>
</dbReference>
<feature type="domain" description="UspA" evidence="2">
    <location>
        <begin position="64"/>
        <end position="204"/>
    </location>
</feature>
<feature type="region of interest" description="Disordered" evidence="1">
    <location>
        <begin position="27"/>
        <end position="61"/>
    </location>
</feature>
<protein>
    <recommendedName>
        <fullName evidence="2">UspA domain-containing protein</fullName>
    </recommendedName>
</protein>
<dbReference type="RefSeq" id="XP_057417807.1">
    <property type="nucleotide sequence ID" value="XM_057561824.1"/>
</dbReference>
<evidence type="ECO:0000259" key="2">
    <source>
        <dbReference type="Pfam" id="PF00582"/>
    </source>
</evidence>
<dbReference type="OrthoDB" id="1667873at2759"/>
<dbReference type="PANTHER" id="PTHR47000:SF3">
    <property type="entry name" value="ADENINE NUCLEOTIDE ALPHA HYDROLASES-LIKE SUPERFAMILY PROTEIN"/>
    <property type="match status" value="1"/>
</dbReference>
<proteinExistence type="evidence at transcript level"/>
<dbReference type="Gene3D" id="3.40.50.620">
    <property type="entry name" value="HUPs"/>
    <property type="match status" value="1"/>
</dbReference>
<name>I3T2C4_LOTJA</name>
<reference evidence="3" key="1">
    <citation type="submission" date="2012-05" db="EMBL/GenBank/DDBJ databases">
        <authorList>
            <person name="Krishnakumar V."/>
            <person name="Cheung F."/>
            <person name="Xiao Y."/>
            <person name="Chan A."/>
            <person name="Moskal W.A."/>
            <person name="Town C.D."/>
        </authorList>
    </citation>
    <scope>NUCLEOTIDE SEQUENCE</scope>
</reference>
<organism evidence="3">
    <name type="scientific">Lotus japonicus</name>
    <name type="common">Lotus corniculatus var. japonicus</name>
    <dbReference type="NCBI Taxonomy" id="34305"/>
    <lineage>
        <taxon>Eukaryota</taxon>
        <taxon>Viridiplantae</taxon>
        <taxon>Streptophyta</taxon>
        <taxon>Embryophyta</taxon>
        <taxon>Tracheophyta</taxon>
        <taxon>Spermatophyta</taxon>
        <taxon>Magnoliopsida</taxon>
        <taxon>eudicotyledons</taxon>
        <taxon>Gunneridae</taxon>
        <taxon>Pentapetalae</taxon>
        <taxon>rosids</taxon>
        <taxon>fabids</taxon>
        <taxon>Fabales</taxon>
        <taxon>Fabaceae</taxon>
        <taxon>Papilionoideae</taxon>
        <taxon>50 kb inversion clade</taxon>
        <taxon>NPAAA clade</taxon>
        <taxon>Hologalegina</taxon>
        <taxon>robinioid clade</taxon>
        <taxon>Loteae</taxon>
        <taxon>Lotus</taxon>
    </lineage>
</organism>
<dbReference type="EMBL" id="BT146872">
    <property type="protein sequence ID" value="AFK46666.1"/>
    <property type="molecule type" value="mRNA"/>
</dbReference>
<evidence type="ECO:0000256" key="1">
    <source>
        <dbReference type="SAM" id="MobiDB-lite"/>
    </source>
</evidence>
<dbReference type="CDD" id="cd00293">
    <property type="entry name" value="USP-like"/>
    <property type="match status" value="1"/>
</dbReference>
<dbReference type="Pfam" id="PF00582">
    <property type="entry name" value="Usp"/>
    <property type="match status" value="1"/>
</dbReference>
<dbReference type="InterPro" id="IPR006016">
    <property type="entry name" value="UspA"/>
</dbReference>
<dbReference type="AlphaFoldDB" id="I3T2C4"/>
<sequence>MGIRPRIRVQSLCFGVATPRVRACAAASSFSSKSPNSNRTAFSSRGQDYGRGKGDKGDHESGNKVMVVVDSSFEAKGALEWALSHAVQSQDTVVLVHVAKAREDAESPGKFNVKAYQLLLDMKSMCEMKKPGVLVNVLMLEGEEKGAAIVQEAKQQRVSLLVVGQRKRSILWCFLRRWTRKRSSRGGVVEYCIQNSPCMTIAVRRKNKKHGGYLITTKRHKKFWLLA</sequence>
<dbReference type="SUPFAM" id="SSF52402">
    <property type="entry name" value="Adenine nucleotide alpha hydrolases-like"/>
    <property type="match status" value="1"/>
</dbReference>
<dbReference type="GeneID" id="130712005"/>
<dbReference type="KEGG" id="lja:130712005"/>
<accession>I3T2C4</accession>
<feature type="compositionally biased region" description="Low complexity" evidence="1">
    <location>
        <begin position="27"/>
        <end position="37"/>
    </location>
</feature>
<feature type="compositionally biased region" description="Basic and acidic residues" evidence="1">
    <location>
        <begin position="48"/>
        <end position="61"/>
    </location>
</feature>
<evidence type="ECO:0000313" key="3">
    <source>
        <dbReference type="EMBL" id="AFK46666.1"/>
    </source>
</evidence>
<dbReference type="PANTHER" id="PTHR47000">
    <property type="entry name" value="ADENINE NUCLEOTIDE ALPHA HYDROLASES-LIKE SUPERFAMILY PROTEIN"/>
    <property type="match status" value="1"/>
</dbReference>